<evidence type="ECO:0000259" key="1">
    <source>
        <dbReference type="Pfam" id="PF13456"/>
    </source>
</evidence>
<accession>A0A087G2X7</accession>
<evidence type="ECO:0000313" key="2">
    <source>
        <dbReference type="EMBL" id="KFK24229.1"/>
    </source>
</evidence>
<dbReference type="OrthoDB" id="10625098at2759"/>
<feature type="non-terminal residue" evidence="2">
    <location>
        <position position="1"/>
    </location>
</feature>
<dbReference type="GO" id="GO:0003676">
    <property type="term" value="F:nucleic acid binding"/>
    <property type="evidence" value="ECO:0007669"/>
    <property type="project" value="InterPro"/>
</dbReference>
<protein>
    <recommendedName>
        <fullName evidence="1">RNase H type-1 domain-containing protein</fullName>
    </recommendedName>
</protein>
<dbReference type="AlphaFoldDB" id="A0A087G2X7"/>
<proteinExistence type="predicted"/>
<evidence type="ECO:0000313" key="3">
    <source>
        <dbReference type="Proteomes" id="UP000029120"/>
    </source>
</evidence>
<sequence length="228" mass="24532">SFTAVCRLVHVCNMLESLTPLCDASIGPIGGYIFAFVRCFTAICRFRSDCPVTGTEFPFMECSILPHSSLAFSGMVIGSFVSKSSPQNPIQNATISTVDAAWINAVPLECGTGWICSNQRRITLVQGTATQRSHSTLVAVALASKAAINAASISRIRKLNVSSDSRTLVTLCNSGKVINELKSFLFDICCMLGSFSFSIRSMYGPCIAKVAVCILAKYARLSLNSAWM</sequence>
<dbReference type="GO" id="GO:0004523">
    <property type="term" value="F:RNA-DNA hybrid ribonuclease activity"/>
    <property type="evidence" value="ECO:0007669"/>
    <property type="project" value="InterPro"/>
</dbReference>
<dbReference type="Proteomes" id="UP000029120">
    <property type="component" value="Unassembled WGS sequence"/>
</dbReference>
<reference evidence="3" key="1">
    <citation type="journal article" date="2015" name="Nat. Plants">
        <title>Genome expansion of Arabis alpina linked with retrotransposition and reduced symmetric DNA methylation.</title>
        <authorList>
            <person name="Willing E.M."/>
            <person name="Rawat V."/>
            <person name="Mandakova T."/>
            <person name="Maumus F."/>
            <person name="James G.V."/>
            <person name="Nordstroem K.J."/>
            <person name="Becker C."/>
            <person name="Warthmann N."/>
            <person name="Chica C."/>
            <person name="Szarzynska B."/>
            <person name="Zytnicki M."/>
            <person name="Albani M.C."/>
            <person name="Kiefer C."/>
            <person name="Bergonzi S."/>
            <person name="Castaings L."/>
            <person name="Mateos J.L."/>
            <person name="Berns M.C."/>
            <person name="Bujdoso N."/>
            <person name="Piofczyk T."/>
            <person name="de Lorenzo L."/>
            <person name="Barrero-Sicilia C."/>
            <person name="Mateos I."/>
            <person name="Piednoel M."/>
            <person name="Hagmann J."/>
            <person name="Chen-Min-Tao R."/>
            <person name="Iglesias-Fernandez R."/>
            <person name="Schuster S.C."/>
            <person name="Alonso-Blanco C."/>
            <person name="Roudier F."/>
            <person name="Carbonero P."/>
            <person name="Paz-Ares J."/>
            <person name="Davis S.J."/>
            <person name="Pecinka A."/>
            <person name="Quesneville H."/>
            <person name="Colot V."/>
            <person name="Lysak M.A."/>
            <person name="Weigel D."/>
            <person name="Coupland G."/>
            <person name="Schneeberger K."/>
        </authorList>
    </citation>
    <scope>NUCLEOTIDE SEQUENCE [LARGE SCALE GENOMIC DNA]</scope>
    <source>
        <strain evidence="3">cv. Pajares</strain>
    </source>
</reference>
<dbReference type="InterPro" id="IPR002156">
    <property type="entry name" value="RNaseH_domain"/>
</dbReference>
<feature type="domain" description="RNase H type-1" evidence="1">
    <location>
        <begin position="104"/>
        <end position="195"/>
    </location>
</feature>
<name>A0A087G2X7_ARAAL</name>
<keyword evidence="3" id="KW-1185">Reference proteome</keyword>
<dbReference type="EMBL" id="KL971021">
    <property type="protein sequence ID" value="KFK24229.1"/>
    <property type="molecule type" value="Genomic_DNA"/>
</dbReference>
<dbReference type="Pfam" id="PF13456">
    <property type="entry name" value="RVT_3"/>
    <property type="match status" value="1"/>
</dbReference>
<dbReference type="Gramene" id="KFK24229">
    <property type="protein sequence ID" value="KFK24229"/>
    <property type="gene ID" value="AALP_AAs70168U000100"/>
</dbReference>
<organism evidence="2 3">
    <name type="scientific">Arabis alpina</name>
    <name type="common">Alpine rock-cress</name>
    <dbReference type="NCBI Taxonomy" id="50452"/>
    <lineage>
        <taxon>Eukaryota</taxon>
        <taxon>Viridiplantae</taxon>
        <taxon>Streptophyta</taxon>
        <taxon>Embryophyta</taxon>
        <taxon>Tracheophyta</taxon>
        <taxon>Spermatophyta</taxon>
        <taxon>Magnoliopsida</taxon>
        <taxon>eudicotyledons</taxon>
        <taxon>Gunneridae</taxon>
        <taxon>Pentapetalae</taxon>
        <taxon>rosids</taxon>
        <taxon>malvids</taxon>
        <taxon>Brassicales</taxon>
        <taxon>Brassicaceae</taxon>
        <taxon>Arabideae</taxon>
        <taxon>Arabis</taxon>
    </lineage>
</organism>
<gene>
    <name evidence="2" type="ORF">AALP_AAs70168U000100</name>
</gene>